<accession>A0A6I8MEE9</accession>
<evidence type="ECO:0000313" key="1">
    <source>
        <dbReference type="EMBL" id="VWL85597.1"/>
    </source>
</evidence>
<gene>
    <name evidence="1" type="ORF">OMES3154_00883</name>
</gene>
<protein>
    <submittedName>
        <fullName evidence="1">Uncharacterized protein</fullName>
    </submittedName>
</protein>
<evidence type="ECO:0000313" key="2">
    <source>
        <dbReference type="Proteomes" id="UP000419017"/>
    </source>
</evidence>
<organism evidence="1 2">
    <name type="scientific">Oceanivirga miroungae</name>
    <dbReference type="NCBI Taxonomy" id="1130046"/>
    <lineage>
        <taxon>Bacteria</taxon>
        <taxon>Fusobacteriati</taxon>
        <taxon>Fusobacteriota</taxon>
        <taxon>Fusobacteriia</taxon>
        <taxon>Fusobacteriales</taxon>
        <taxon>Leptotrichiaceae</taxon>
        <taxon>Oceanivirga</taxon>
    </lineage>
</organism>
<sequence>MEKIYKILIVVIVFFLMYHTYSKYEYYRYKSNIKTQSVIDSFNIREKDFYNNNEEK</sequence>
<keyword evidence="2" id="KW-1185">Reference proteome</keyword>
<dbReference type="AlphaFoldDB" id="A0A6I8MEE9"/>
<name>A0A6I8MEE9_9FUSO</name>
<dbReference type="Proteomes" id="UP000419017">
    <property type="component" value="Unassembled WGS sequence"/>
</dbReference>
<dbReference type="EMBL" id="CABWIB010000001">
    <property type="protein sequence ID" value="VWL85597.1"/>
    <property type="molecule type" value="Genomic_DNA"/>
</dbReference>
<proteinExistence type="predicted"/>
<dbReference type="RefSeq" id="WP_156683577.1">
    <property type="nucleotide sequence ID" value="NZ_CABWIB010000001.1"/>
</dbReference>
<reference evidence="1 2" key="1">
    <citation type="submission" date="2019-10" db="EMBL/GenBank/DDBJ databases">
        <authorList>
            <person name="Blom J."/>
        </authorList>
    </citation>
    <scope>NUCLEOTIDE SEQUENCE [LARGE SCALE GENOMIC DNA]</scope>
    <source>
        <strain evidence="1 2">ES3154-GLU</strain>
    </source>
</reference>